<dbReference type="InterPro" id="IPR018540">
    <property type="entry name" value="Spo0E-like"/>
</dbReference>
<dbReference type="InterPro" id="IPR037208">
    <property type="entry name" value="Spo0E-like_sf"/>
</dbReference>
<dbReference type="Gene3D" id="4.10.280.10">
    <property type="entry name" value="Helix-loop-helix DNA-binding domain"/>
    <property type="match status" value="1"/>
</dbReference>
<reference evidence="1 2" key="1">
    <citation type="submission" date="2016-10" db="EMBL/GenBank/DDBJ databases">
        <authorList>
            <person name="de Groot N.N."/>
        </authorList>
    </citation>
    <scope>NUCLEOTIDE SEQUENCE [LARGE SCALE GENOMIC DNA]</scope>
    <source>
        <strain evidence="1 2">DSM 20678</strain>
    </source>
</reference>
<name>A0A1I5WNR0_9FIRM</name>
<accession>A0A1I5WNR0</accession>
<organism evidence="1 2">
    <name type="scientific">Caldicoprobacter faecalis</name>
    <dbReference type="NCBI Taxonomy" id="937334"/>
    <lineage>
        <taxon>Bacteria</taxon>
        <taxon>Bacillati</taxon>
        <taxon>Bacillota</taxon>
        <taxon>Clostridia</taxon>
        <taxon>Caldicoprobacterales</taxon>
        <taxon>Caldicoprobacteraceae</taxon>
        <taxon>Caldicoprobacter</taxon>
    </lineage>
</organism>
<proteinExistence type="predicted"/>
<keyword evidence="2" id="KW-1185">Reference proteome</keyword>
<dbReference type="GO" id="GO:0043937">
    <property type="term" value="P:regulation of sporulation"/>
    <property type="evidence" value="ECO:0007669"/>
    <property type="project" value="InterPro"/>
</dbReference>
<sequence length="54" mass="6701">MDEQWLIRQIEEKREALKKLLHSKDFNLNDHEVIKLSQELDELILQYTQYKTRE</sequence>
<evidence type="ECO:0000313" key="2">
    <source>
        <dbReference type="Proteomes" id="UP000198577"/>
    </source>
</evidence>
<gene>
    <name evidence="1" type="ORF">SAMN05444406_11815</name>
</gene>
<dbReference type="SUPFAM" id="SSF140500">
    <property type="entry name" value="BAS1536-like"/>
    <property type="match status" value="1"/>
</dbReference>
<evidence type="ECO:0000313" key="1">
    <source>
        <dbReference type="EMBL" id="SFQ21217.1"/>
    </source>
</evidence>
<dbReference type="Proteomes" id="UP000198577">
    <property type="component" value="Unassembled WGS sequence"/>
</dbReference>
<dbReference type="AlphaFoldDB" id="A0A1I5WNR0"/>
<dbReference type="OrthoDB" id="2972613at2"/>
<dbReference type="InterPro" id="IPR036638">
    <property type="entry name" value="HLH_DNA-bd_sf"/>
</dbReference>
<dbReference type="Pfam" id="PF09388">
    <property type="entry name" value="SpoOE-like"/>
    <property type="match status" value="1"/>
</dbReference>
<dbReference type="RefSeq" id="WP_084054688.1">
    <property type="nucleotide sequence ID" value="NZ_FOXR01000018.1"/>
</dbReference>
<dbReference type="EMBL" id="FOXR01000018">
    <property type="protein sequence ID" value="SFQ21217.1"/>
    <property type="molecule type" value="Genomic_DNA"/>
</dbReference>
<dbReference type="GO" id="GO:0046983">
    <property type="term" value="F:protein dimerization activity"/>
    <property type="evidence" value="ECO:0007669"/>
    <property type="project" value="InterPro"/>
</dbReference>
<protein>
    <submittedName>
        <fullName evidence="1">Spo0E like sporulation regulatory protein</fullName>
    </submittedName>
</protein>